<dbReference type="GO" id="GO:0046921">
    <property type="term" value="F:alpha-(1-&gt;6)-fucosyltransferase activity"/>
    <property type="evidence" value="ECO:0007669"/>
    <property type="project" value="TreeGrafter"/>
</dbReference>
<feature type="region of interest" description="Disordered" evidence="1">
    <location>
        <begin position="1"/>
        <end position="49"/>
    </location>
</feature>
<dbReference type="RefSeq" id="XP_023625208.1">
    <property type="nucleotide sequence ID" value="XM_023769440.1"/>
</dbReference>
<accession>A0A2D3UTJ9</accession>
<gene>
    <name evidence="3" type="ORF">RCC_04162</name>
</gene>
<dbReference type="AlphaFoldDB" id="A0A2D3UTJ9"/>
<dbReference type="OrthoDB" id="2392789at2759"/>
<proteinExistence type="predicted"/>
<keyword evidence="4" id="KW-1185">Reference proteome</keyword>
<evidence type="ECO:0000313" key="3">
    <source>
        <dbReference type="EMBL" id="CZT18318.1"/>
    </source>
</evidence>
<evidence type="ECO:0000256" key="1">
    <source>
        <dbReference type="SAM" id="MobiDB-lite"/>
    </source>
</evidence>
<reference evidence="3 4" key="1">
    <citation type="submission" date="2016-03" db="EMBL/GenBank/DDBJ databases">
        <authorList>
            <person name="Ploux O."/>
        </authorList>
    </citation>
    <scope>NUCLEOTIDE SEQUENCE [LARGE SCALE GENOMIC DNA]</scope>
    <source>
        <strain evidence="3 4">URUG2</strain>
    </source>
</reference>
<evidence type="ECO:0000256" key="2">
    <source>
        <dbReference type="SAM" id="Phobius"/>
    </source>
</evidence>
<organism evidence="3 4">
    <name type="scientific">Ramularia collo-cygni</name>
    <dbReference type="NCBI Taxonomy" id="112498"/>
    <lineage>
        <taxon>Eukaryota</taxon>
        <taxon>Fungi</taxon>
        <taxon>Dikarya</taxon>
        <taxon>Ascomycota</taxon>
        <taxon>Pezizomycotina</taxon>
        <taxon>Dothideomycetes</taxon>
        <taxon>Dothideomycetidae</taxon>
        <taxon>Mycosphaerellales</taxon>
        <taxon>Mycosphaerellaceae</taxon>
        <taxon>Ramularia</taxon>
    </lineage>
</organism>
<sequence>MRDRRNTILSASSTASSDPPASPPSIRVIPDDKKLFSSPPPSPLLPAPVTSDRRIKASLRRSMAVKGLIVACGMVGLYVYVLQGLMYPVPSATANFGKSIDIVAGNPLPGEPTALVVVDSAARSQWTVWIPHNQTFPLSSQIYADMCKQGNQLKSSIETSTLSSGKQPWWRKQGYYAKDRTFLDITDAERTGVLPKSRSMENVCETSLTFVLGAEDASFGKSLLLLWMSYGLAKKEGRAFFYDDSHWAWGKYISYFAPPPSPKCVRPPTHHIVPCPHTARHIVVSTATAPFTFGETFDREFRDARKHGLASQSRIFDLIRSGYNDLFVLTGEDALYAQSRVAKLKDEAGTSRMLAAQIRRGDNHPSEFQYQYSYLPLERYLDGARLLSSKLSPGALSGSKTQLLVASDDPNILTSPELQQADSESFTIHRAQERIQLATKDVLDQSSPVQSLRKSGSAYVKHVEENSGWEGGFYSALFYSLGGASENNVPEQAMLLRRLVGRAYVLDLAVLGESDGVVCASSSAGCRLLAVAMGWDAVKAGRWMNVDDGRVWTWNGQR</sequence>
<feature type="compositionally biased region" description="Low complexity" evidence="1">
    <location>
        <begin position="10"/>
        <end position="19"/>
    </location>
</feature>
<keyword evidence="2" id="KW-0472">Membrane</keyword>
<name>A0A2D3UTJ9_9PEZI</name>
<protein>
    <submittedName>
        <fullName evidence="3">Uncharacterized protein</fullName>
    </submittedName>
</protein>
<dbReference type="PANTHER" id="PTHR13132:SF29">
    <property type="entry name" value="ALPHA-(1,6)-FUCOSYLTRANSFERASE"/>
    <property type="match status" value="1"/>
</dbReference>
<keyword evidence="2" id="KW-1133">Transmembrane helix</keyword>
<dbReference type="Proteomes" id="UP000225277">
    <property type="component" value="Unassembled WGS sequence"/>
</dbReference>
<evidence type="ECO:0000313" key="4">
    <source>
        <dbReference type="Proteomes" id="UP000225277"/>
    </source>
</evidence>
<dbReference type="EMBL" id="FJUY01000005">
    <property type="protein sequence ID" value="CZT18318.1"/>
    <property type="molecule type" value="Genomic_DNA"/>
</dbReference>
<dbReference type="PANTHER" id="PTHR13132">
    <property type="entry name" value="ALPHA- 1,6 -FUCOSYLTRANSFERASE"/>
    <property type="match status" value="1"/>
</dbReference>
<keyword evidence="2" id="KW-0812">Transmembrane</keyword>
<feature type="transmembrane region" description="Helical" evidence="2">
    <location>
        <begin position="63"/>
        <end position="81"/>
    </location>
</feature>
<dbReference type="GeneID" id="35599339"/>
<dbReference type="GO" id="GO:0006487">
    <property type="term" value="P:protein N-linked glycosylation"/>
    <property type="evidence" value="ECO:0007669"/>
    <property type="project" value="TreeGrafter"/>
</dbReference>